<dbReference type="Proteomes" id="UP000322631">
    <property type="component" value="Chromosome"/>
</dbReference>
<dbReference type="GeneID" id="41608494"/>
<dbReference type="EMBL" id="CP041932">
    <property type="protein sequence ID" value="QEK14013.1"/>
    <property type="molecule type" value="Genomic_DNA"/>
</dbReference>
<dbReference type="RefSeq" id="WP_148882117.1">
    <property type="nucleotide sequence ID" value="NZ_CP041932.1"/>
</dbReference>
<sequence>MDCMSLLEGVYAGPLNIPEPTTGHLLNMPGHQFVGTRYWKKLPGRATQNLKEISDRSSIEVFEGLLNPEAACAMGGPGSCPDTAEVGFVFTGDRASNRNAPQLIG</sequence>
<organism evidence="1 2">
    <name type="scientific">Thermococcus aciditolerans</name>
    <dbReference type="NCBI Taxonomy" id="2598455"/>
    <lineage>
        <taxon>Archaea</taxon>
        <taxon>Methanobacteriati</taxon>
        <taxon>Methanobacteriota</taxon>
        <taxon>Thermococci</taxon>
        <taxon>Thermococcales</taxon>
        <taxon>Thermococcaceae</taxon>
        <taxon>Thermococcus</taxon>
    </lineage>
</organism>
<name>A0A5C0SHT4_9EURY</name>
<evidence type="ECO:0000313" key="2">
    <source>
        <dbReference type="Proteomes" id="UP000322631"/>
    </source>
</evidence>
<evidence type="ECO:0000313" key="1">
    <source>
        <dbReference type="EMBL" id="QEK14013.1"/>
    </source>
</evidence>
<reference evidence="1 2" key="1">
    <citation type="submission" date="2019-07" db="EMBL/GenBank/DDBJ databases">
        <title>Complete genome of Thermococcus acidophilus.</title>
        <authorList>
            <person name="Li X."/>
        </authorList>
    </citation>
    <scope>NUCLEOTIDE SEQUENCE [LARGE SCALE GENOMIC DNA]</scope>
    <source>
        <strain evidence="1 2">SY113</strain>
    </source>
</reference>
<keyword evidence="2" id="KW-1185">Reference proteome</keyword>
<dbReference type="AlphaFoldDB" id="A0A5C0SHT4"/>
<accession>A0A5C0SHT4</accession>
<gene>
    <name evidence="1" type="ORF">FPV09_01525</name>
</gene>
<protein>
    <submittedName>
        <fullName evidence="1">Uncharacterized protein</fullName>
    </submittedName>
</protein>
<proteinExistence type="predicted"/>
<dbReference type="KEGG" id="them:FPV09_01525"/>